<accession>A0ABW3TP70</accession>
<gene>
    <name evidence="1" type="ORF">ACFQ3U_09105</name>
</gene>
<organism evidence="1 2">
    <name type="scientific">Leucobacter albus</name>
    <dbReference type="NCBI Taxonomy" id="272210"/>
    <lineage>
        <taxon>Bacteria</taxon>
        <taxon>Bacillati</taxon>
        <taxon>Actinomycetota</taxon>
        <taxon>Actinomycetes</taxon>
        <taxon>Micrococcales</taxon>
        <taxon>Microbacteriaceae</taxon>
        <taxon>Leucobacter</taxon>
    </lineage>
</organism>
<keyword evidence="2" id="KW-1185">Reference proteome</keyword>
<dbReference type="EMBL" id="JBHTLY010000003">
    <property type="protein sequence ID" value="MFD1202049.1"/>
    <property type="molecule type" value="Genomic_DNA"/>
</dbReference>
<proteinExistence type="predicted"/>
<evidence type="ECO:0000313" key="2">
    <source>
        <dbReference type="Proteomes" id="UP001597181"/>
    </source>
</evidence>
<evidence type="ECO:0000313" key="1">
    <source>
        <dbReference type="EMBL" id="MFD1202049.1"/>
    </source>
</evidence>
<comment type="caution">
    <text evidence="1">The sequence shown here is derived from an EMBL/GenBank/DDBJ whole genome shotgun (WGS) entry which is preliminary data.</text>
</comment>
<dbReference type="PROSITE" id="PS51257">
    <property type="entry name" value="PROKAR_LIPOPROTEIN"/>
    <property type="match status" value="1"/>
</dbReference>
<reference evidence="2" key="1">
    <citation type="journal article" date="2019" name="Int. J. Syst. Evol. Microbiol.">
        <title>The Global Catalogue of Microorganisms (GCM) 10K type strain sequencing project: providing services to taxonomists for standard genome sequencing and annotation.</title>
        <authorList>
            <consortium name="The Broad Institute Genomics Platform"/>
            <consortium name="The Broad Institute Genome Sequencing Center for Infectious Disease"/>
            <person name="Wu L."/>
            <person name="Ma J."/>
        </authorList>
    </citation>
    <scope>NUCLEOTIDE SEQUENCE [LARGE SCALE GENOMIC DNA]</scope>
    <source>
        <strain evidence="2">CCUG 50213</strain>
    </source>
</reference>
<dbReference type="RefSeq" id="WP_343961730.1">
    <property type="nucleotide sequence ID" value="NZ_BAAAKZ010000013.1"/>
</dbReference>
<protein>
    <recommendedName>
        <fullName evidence="3">Lipoprotein</fullName>
    </recommendedName>
</protein>
<sequence length="204" mass="22107">MRKQRYSRRGVGALAALALLGVTGCVPEGVPMISEPRRFTSMTFVEQLLWVESQLNEGIAAVGITEGWFVPFGADRVDWDGAPENRLTVLGSMIPKACGTGGRLNESALLLDAPDPLGAALRIRAAWEAEGWVVTDLYGPPTPEFTVFRADREDGAMMGFDGNPDGLILKAYAPCSVHSSLSSWHVDVEERDAFLDSIEAEIEP</sequence>
<name>A0ABW3TP70_9MICO</name>
<dbReference type="Proteomes" id="UP001597181">
    <property type="component" value="Unassembled WGS sequence"/>
</dbReference>
<evidence type="ECO:0008006" key="3">
    <source>
        <dbReference type="Google" id="ProtNLM"/>
    </source>
</evidence>